<evidence type="ECO:0000256" key="1">
    <source>
        <dbReference type="SAM" id="MobiDB-lite"/>
    </source>
</evidence>
<dbReference type="GO" id="GO:0032044">
    <property type="term" value="C:DSIF complex"/>
    <property type="evidence" value="ECO:0007669"/>
    <property type="project" value="TreeGrafter"/>
</dbReference>
<sequence length="941" mass="108015">MYHFHRWLIMFLFNEPKLKSVRELMYKRGYGKVNKPHLACRLDMNICLYEAHPDQFLRTRDTTYTKGLAHVMENIFLLVRENILTSNPGTKSNDVISDWRHTWARKLSTIRTHTACNRQSWTQWIREGARVLGCLMLGGCRMRLNLKNNICYVVATVEYILFNELHTHKMPASSSNPRPSKKQRLDTQQGTHPFLDIEAREDERDEPESEEEEEHDGFFVDDIDIDNGEVRPPPPGIFDAPISSTSVTADAENWNIEDTVRRLNQKYGRSRREKLCDFAMDEVHDESEPGEFRDLFAVETQYYKSRICVGRVQDMARRKKVHVDAFQFEVKPNEIFIRADNPEDAKRACATSTYIRSDTMRWLPDEEADNILADLKKYRRVAASAAITTGWVRIKQGTYIGDVALVRKDTGSELEVACVPRIPHALWAKEDELRLRPKRELIRIDSIEELRRSTLKIDKDSPDLLTSFEWEDRTYQNGLEIITLPPGKWTPVEAPSVEEVIQFLESGIDEEASTYVTSILLQKDDDVEITDGEHAGLRGKIVETERGFLRVGDLMDNNGNWMETNEAVIFEYEQIRRLIHVGDNVRVVAGKHAAREGIVVNVDGDDLTFVSGHEEHITVPALYARTYTPDVSLSAETSERHHYKRGGKDPLIGREVFSVDKRIKSFRVMITDVLRDDKVRVEVGPNKFLDVHKRDLIDSTGYNLMRQNRNSLALHHRLVELDIRRDIQPATQPTTIRHMDMQEARELTPMPTRELTPIPEPEANVDPAWDPAAPLPDVEVPSPLSPPVPETRSDICNNENTATAKWLFQPEVCRHMATHQFTLRLAVDRSFENGSFMGTRVDTASKTCKPADDAFIALDVTWSGNRGKVWRQDVRMAILERVDPTVKKLGVVIEGEHLGKIVTVLSHSKDKKFATVEEIEEPKKKFKVPKSALNSVKEWEE</sequence>
<dbReference type="GO" id="GO:0032784">
    <property type="term" value="P:regulation of DNA-templated transcription elongation"/>
    <property type="evidence" value="ECO:0007669"/>
    <property type="project" value="InterPro"/>
</dbReference>
<dbReference type="InterPro" id="IPR008991">
    <property type="entry name" value="Translation_prot_SH3-like_sf"/>
</dbReference>
<dbReference type="SMART" id="SM00739">
    <property type="entry name" value="KOW"/>
    <property type="match status" value="3"/>
</dbReference>
<name>A0A4Y7PH10_9AGAM</name>
<reference evidence="3 4" key="1">
    <citation type="submission" date="2018-06" db="EMBL/GenBank/DDBJ databases">
        <title>A transcriptomic atlas of mushroom development highlights an independent origin of complex multicellularity.</title>
        <authorList>
            <consortium name="DOE Joint Genome Institute"/>
            <person name="Krizsan K."/>
            <person name="Almasi E."/>
            <person name="Merenyi Z."/>
            <person name="Sahu N."/>
            <person name="Viragh M."/>
            <person name="Koszo T."/>
            <person name="Mondo S."/>
            <person name="Kiss B."/>
            <person name="Balint B."/>
            <person name="Kues U."/>
            <person name="Barry K."/>
            <person name="Hegedus J.C."/>
            <person name="Henrissat B."/>
            <person name="Johnson J."/>
            <person name="Lipzen A."/>
            <person name="Ohm R."/>
            <person name="Nagy I."/>
            <person name="Pangilinan J."/>
            <person name="Yan J."/>
            <person name="Xiong Y."/>
            <person name="Grigoriev I.V."/>
            <person name="Hibbett D.S."/>
            <person name="Nagy L.G."/>
        </authorList>
    </citation>
    <scope>NUCLEOTIDE SEQUENCE [LARGE SCALE GENOMIC DNA]</scope>
    <source>
        <strain evidence="3 4">SZMC22713</strain>
    </source>
</reference>
<dbReference type="OrthoDB" id="2679516at2759"/>
<dbReference type="Proteomes" id="UP000294933">
    <property type="component" value="Unassembled WGS sequence"/>
</dbReference>
<feature type="region of interest" description="Disordered" evidence="1">
    <location>
        <begin position="170"/>
        <end position="233"/>
    </location>
</feature>
<proteinExistence type="predicted"/>
<dbReference type="GO" id="GO:0006368">
    <property type="term" value="P:transcription elongation by RNA polymerase II"/>
    <property type="evidence" value="ECO:0007669"/>
    <property type="project" value="TreeGrafter"/>
</dbReference>
<dbReference type="VEuPathDB" id="FungiDB:BD410DRAFT_810349"/>
<dbReference type="InterPro" id="IPR039659">
    <property type="entry name" value="SPT5"/>
</dbReference>
<dbReference type="PANTHER" id="PTHR11125">
    <property type="entry name" value="SUPPRESSOR OF TY 5"/>
    <property type="match status" value="1"/>
</dbReference>
<feature type="compositionally biased region" description="Acidic residues" evidence="1">
    <location>
        <begin position="203"/>
        <end position="227"/>
    </location>
</feature>
<dbReference type="Pfam" id="PF00467">
    <property type="entry name" value="KOW"/>
    <property type="match status" value="1"/>
</dbReference>
<organism evidence="3 4">
    <name type="scientific">Rickenella mellea</name>
    <dbReference type="NCBI Taxonomy" id="50990"/>
    <lineage>
        <taxon>Eukaryota</taxon>
        <taxon>Fungi</taxon>
        <taxon>Dikarya</taxon>
        <taxon>Basidiomycota</taxon>
        <taxon>Agaricomycotina</taxon>
        <taxon>Agaricomycetes</taxon>
        <taxon>Hymenochaetales</taxon>
        <taxon>Rickenellaceae</taxon>
        <taxon>Rickenella</taxon>
    </lineage>
</organism>
<gene>
    <name evidence="3" type="ORF">BD410DRAFT_810349</name>
</gene>
<keyword evidence="4" id="KW-1185">Reference proteome</keyword>
<evidence type="ECO:0000313" key="3">
    <source>
        <dbReference type="EMBL" id="TDL13670.1"/>
    </source>
</evidence>
<protein>
    <recommendedName>
        <fullName evidence="2">KOW domain-containing protein</fullName>
    </recommendedName>
</protein>
<dbReference type="STRING" id="50990.A0A4Y7PH10"/>
<evidence type="ECO:0000259" key="2">
    <source>
        <dbReference type="SMART" id="SM00739"/>
    </source>
</evidence>
<feature type="domain" description="KOW" evidence="2">
    <location>
        <begin position="883"/>
        <end position="910"/>
    </location>
</feature>
<dbReference type="InterPro" id="IPR005824">
    <property type="entry name" value="KOW"/>
</dbReference>
<accession>A0A4Y7PH10</accession>
<dbReference type="GO" id="GO:0003729">
    <property type="term" value="F:mRNA binding"/>
    <property type="evidence" value="ECO:0007669"/>
    <property type="project" value="TreeGrafter"/>
</dbReference>
<dbReference type="Gene3D" id="2.30.30.30">
    <property type="match status" value="1"/>
</dbReference>
<evidence type="ECO:0000313" key="4">
    <source>
        <dbReference type="Proteomes" id="UP000294933"/>
    </source>
</evidence>
<feature type="domain" description="KOW" evidence="2">
    <location>
        <begin position="520"/>
        <end position="547"/>
    </location>
</feature>
<dbReference type="PANTHER" id="PTHR11125:SF7">
    <property type="entry name" value="TRANSCRIPTION ELONGATION FACTOR SPT5"/>
    <property type="match status" value="1"/>
</dbReference>
<dbReference type="InterPro" id="IPR014722">
    <property type="entry name" value="Rib_uL2_dom2"/>
</dbReference>
<feature type="domain" description="KOW" evidence="2">
    <location>
        <begin position="578"/>
        <end position="605"/>
    </location>
</feature>
<dbReference type="EMBL" id="ML170500">
    <property type="protein sequence ID" value="TDL13670.1"/>
    <property type="molecule type" value="Genomic_DNA"/>
</dbReference>
<dbReference type="AlphaFoldDB" id="A0A4Y7PH10"/>
<dbReference type="GO" id="GO:0006357">
    <property type="term" value="P:regulation of transcription by RNA polymerase II"/>
    <property type="evidence" value="ECO:0007669"/>
    <property type="project" value="InterPro"/>
</dbReference>
<dbReference type="SUPFAM" id="SSF50104">
    <property type="entry name" value="Translation proteins SH3-like domain"/>
    <property type="match status" value="1"/>
</dbReference>